<protein>
    <submittedName>
        <fullName evidence="1">2-methylisocitrate lyase</fullName>
    </submittedName>
</protein>
<accession>A0ABN6PKA3</accession>
<dbReference type="PANTHER" id="PTHR42905">
    <property type="entry name" value="PHOSPHOENOLPYRUVATE CARBOXYLASE"/>
    <property type="match status" value="1"/>
</dbReference>
<dbReference type="InterPro" id="IPR040442">
    <property type="entry name" value="Pyrv_kinase-like_dom_sf"/>
</dbReference>
<dbReference type="Pfam" id="PF13714">
    <property type="entry name" value="PEP_mutase"/>
    <property type="match status" value="1"/>
</dbReference>
<dbReference type="InterPro" id="IPR015813">
    <property type="entry name" value="Pyrv/PenolPyrv_kinase-like_dom"/>
</dbReference>
<dbReference type="Gene3D" id="3.20.20.60">
    <property type="entry name" value="Phosphoenolpyruvate-binding domains"/>
    <property type="match status" value="1"/>
</dbReference>
<evidence type="ECO:0000313" key="2">
    <source>
        <dbReference type="Proteomes" id="UP001057498"/>
    </source>
</evidence>
<dbReference type="Proteomes" id="UP001057498">
    <property type="component" value="Chromosome"/>
</dbReference>
<dbReference type="InterPro" id="IPR039556">
    <property type="entry name" value="ICL/PEPM"/>
</dbReference>
<sequence>MPPTAMGSVDQPAQARAFRALHQRPGIFVMPNAWDAGSARLLAAAGFAALGSTSAGIAFSMGWPDGDARMTRERMLAQVQAIAAAVPQPVSADLESGYGATPDEVGQTIRLAWQAGVVGANLEDATGQPARPLFDLPEAAERLRAARAAADALCPDFTLTARIDSFLVGAPQPLDDALRRAEAYRAAGADCLFVPGLRDEATIRTLVEAVGLPLTVVMGLTGNPLTVPRLQELGVRRVSIGGSLARAACGLIRRAAEEMAVHGSFGFADQQIPDGELCRFFAEEQP</sequence>
<dbReference type="RefSeq" id="WP_251973602.1">
    <property type="nucleotide sequence ID" value="NZ_AP025730.1"/>
</dbReference>
<name>A0ABN6PKA3_9BURK</name>
<dbReference type="CDD" id="cd00377">
    <property type="entry name" value="ICL_PEPM"/>
    <property type="match status" value="1"/>
</dbReference>
<gene>
    <name evidence="1" type="primary">prpB</name>
    <name evidence="1" type="ORF">CATMQ487_25550</name>
</gene>
<evidence type="ECO:0000313" key="1">
    <source>
        <dbReference type="EMBL" id="BDI05585.1"/>
    </source>
</evidence>
<dbReference type="EMBL" id="AP025730">
    <property type="protein sequence ID" value="BDI05585.1"/>
    <property type="molecule type" value="Genomic_DNA"/>
</dbReference>
<proteinExistence type="predicted"/>
<keyword evidence="1" id="KW-0456">Lyase</keyword>
<dbReference type="SUPFAM" id="SSF51621">
    <property type="entry name" value="Phosphoenolpyruvate/pyruvate domain"/>
    <property type="match status" value="1"/>
</dbReference>
<organism evidence="1 2">
    <name type="scientific">Sphaerotilus microaerophilus</name>
    <dbReference type="NCBI Taxonomy" id="2914710"/>
    <lineage>
        <taxon>Bacteria</taxon>
        <taxon>Pseudomonadati</taxon>
        <taxon>Pseudomonadota</taxon>
        <taxon>Betaproteobacteria</taxon>
        <taxon>Burkholderiales</taxon>
        <taxon>Sphaerotilaceae</taxon>
        <taxon>Sphaerotilus</taxon>
    </lineage>
</organism>
<dbReference type="PANTHER" id="PTHR42905:SF16">
    <property type="entry name" value="CARBOXYPHOSPHONOENOLPYRUVATE PHOSPHONOMUTASE-LIKE PROTEIN (AFU_ORTHOLOGUE AFUA_5G07230)"/>
    <property type="match status" value="1"/>
</dbReference>
<keyword evidence="2" id="KW-1185">Reference proteome</keyword>
<reference evidence="1" key="1">
    <citation type="submission" date="2022-04" db="EMBL/GenBank/DDBJ databases">
        <title>Whole genome sequence of Sphaerotilus sp. FB-5.</title>
        <authorList>
            <person name="Takeda M."/>
            <person name="Narihara S."/>
            <person name="Akimoto M."/>
            <person name="Akimoto R."/>
            <person name="Nishiyashiki S."/>
            <person name="Murakami T."/>
        </authorList>
    </citation>
    <scope>NUCLEOTIDE SEQUENCE</scope>
    <source>
        <strain evidence="1">FB-5</strain>
    </source>
</reference>
<dbReference type="GO" id="GO:0016829">
    <property type="term" value="F:lyase activity"/>
    <property type="evidence" value="ECO:0007669"/>
    <property type="project" value="UniProtKB-KW"/>
</dbReference>
<dbReference type="Gene3D" id="6.10.250.2750">
    <property type="match status" value="1"/>
</dbReference>